<evidence type="ECO:0000256" key="2">
    <source>
        <dbReference type="ARBA" id="ARBA00001946"/>
    </source>
</evidence>
<dbReference type="PROSITE" id="PS00802">
    <property type="entry name" value="TRANSKETOLASE_2"/>
    <property type="match status" value="1"/>
</dbReference>
<comment type="cofactor">
    <cofactor evidence="3">
        <name>thiamine diphosphate</name>
        <dbReference type="ChEBI" id="CHEBI:58937"/>
    </cofactor>
</comment>
<protein>
    <recommendedName>
        <fullName evidence="10">Transketolase-like pyrimidine-binding domain-containing protein</fullName>
    </recommendedName>
</protein>
<comment type="cofactor">
    <cofactor evidence="2">
        <name>Mg(2+)</name>
        <dbReference type="ChEBI" id="CHEBI:18420"/>
    </cofactor>
</comment>
<sequence>MGSSLAAQKPDHPCPTGLTEQDLTSYPWNPSTDDDLAVLAVRSVVGDMCTQHGGGHAGSALGMAAIGVALWKYVMRYSPSEPEWFDRDRFVLSNGHASSFLYALLHLTGYEAWSVEQLRGYTHPKEKGYVTLAHGHPEIEAPGVEVTIGPLGQGVANAVGLAIASKNLAATFNEPDAEIIQARVFCMTGDGCLMEGVALEGTYQTRRVIPRLTHTGIAISLAGQLQLDNLVLIYDNNQVTCDGPLSWVNNENINEKMRACGWEVIDVFDGRYDVQSIVAALQQAKSVTGKPVMVNVRTVIGVDTSVAGTNKAHHGLIDEGSIAKLKQLLTSDGQPYSIPADIRSYFTERKEHGIQLLERWNALIDHYQKAYPDKARALEERIGGCQRSGEDMLKAMTAKDFRGKSTREMNGMVIESLLQALPGLIVGSADLAGANKTPQSEQTIFDSHNRRGRTIRYGVREHAMAAISNGLAAYHHGAFIPVTATFLMFYLYASPAARMGALSKLRVIHIATHDSFAEGQNGPTHQPVEVDSLYRAMPNLYFYRPCDGSNAYLSPSEEVIGAWQSSLAMPHSPAIISLARDPTDGEVPGTRRSGVARGAYVCVEVENPDLTIASCGSNMHHAVKAARMLERAKGLRVRVVSAPCLDLFEMQDEAYKSSVFPLDGHPVVSVEEYVPTVWARYVTGSVGMSSFGCSAANASNYERFQLNDRGIGRRILEYLVNLEGRDARSFGWRML</sequence>
<evidence type="ECO:0000256" key="4">
    <source>
        <dbReference type="ARBA" id="ARBA00007131"/>
    </source>
</evidence>
<keyword evidence="6" id="KW-0479">Metal-binding</keyword>
<evidence type="ECO:0000313" key="12">
    <source>
        <dbReference type="Proteomes" id="UP001172681"/>
    </source>
</evidence>
<feature type="domain" description="Transketolase-like pyrimidine-binding" evidence="10">
    <location>
        <begin position="404"/>
        <end position="586"/>
    </location>
</feature>
<dbReference type="InterPro" id="IPR033247">
    <property type="entry name" value="Transketolase_fam"/>
</dbReference>
<keyword evidence="8" id="KW-0786">Thiamine pyrophosphate</keyword>
<accession>A0AA38Y982</accession>
<dbReference type="EMBL" id="JAPDRN010000021">
    <property type="protein sequence ID" value="KAJ9638527.1"/>
    <property type="molecule type" value="Genomic_DNA"/>
</dbReference>
<comment type="cofactor">
    <cofactor evidence="1">
        <name>Co(2+)</name>
        <dbReference type="ChEBI" id="CHEBI:48828"/>
    </cofactor>
</comment>
<dbReference type="GO" id="GO:0006098">
    <property type="term" value="P:pentose-phosphate shunt"/>
    <property type="evidence" value="ECO:0007669"/>
    <property type="project" value="TreeGrafter"/>
</dbReference>
<dbReference type="GO" id="GO:0004802">
    <property type="term" value="F:transketolase activity"/>
    <property type="evidence" value="ECO:0007669"/>
    <property type="project" value="TreeGrafter"/>
</dbReference>
<dbReference type="InterPro" id="IPR029061">
    <property type="entry name" value="THDP-binding"/>
</dbReference>
<reference evidence="11" key="1">
    <citation type="submission" date="2022-10" db="EMBL/GenBank/DDBJ databases">
        <title>Culturing micro-colonial fungi from biological soil crusts in the Mojave desert and describing Neophaeococcomyces mojavensis, and introducing the new genera and species Taxawa tesnikishii.</title>
        <authorList>
            <person name="Kurbessoian T."/>
            <person name="Stajich J.E."/>
        </authorList>
    </citation>
    <scope>NUCLEOTIDE SEQUENCE</scope>
    <source>
        <strain evidence="11">TK_35</strain>
    </source>
</reference>
<evidence type="ECO:0000256" key="8">
    <source>
        <dbReference type="ARBA" id="ARBA00023052"/>
    </source>
</evidence>
<dbReference type="PANTHER" id="PTHR43522:SF6">
    <property type="entry name" value="TRANSKETOLASE-LIKE PYRIMIDINE-BINDING DOMAIN-CONTAINING PROTEIN-RELATED"/>
    <property type="match status" value="1"/>
</dbReference>
<feature type="region of interest" description="Disordered" evidence="9">
    <location>
        <begin position="1"/>
        <end position="22"/>
    </location>
</feature>
<organism evidence="11 12">
    <name type="scientific">Knufia peltigerae</name>
    <dbReference type="NCBI Taxonomy" id="1002370"/>
    <lineage>
        <taxon>Eukaryota</taxon>
        <taxon>Fungi</taxon>
        <taxon>Dikarya</taxon>
        <taxon>Ascomycota</taxon>
        <taxon>Pezizomycotina</taxon>
        <taxon>Eurotiomycetes</taxon>
        <taxon>Chaetothyriomycetidae</taxon>
        <taxon>Chaetothyriales</taxon>
        <taxon>Trichomeriaceae</taxon>
        <taxon>Knufia</taxon>
    </lineage>
</organism>
<dbReference type="Gene3D" id="3.40.50.920">
    <property type="match status" value="1"/>
</dbReference>
<dbReference type="GO" id="GO:0005829">
    <property type="term" value="C:cytosol"/>
    <property type="evidence" value="ECO:0007669"/>
    <property type="project" value="TreeGrafter"/>
</dbReference>
<dbReference type="GO" id="GO:0046872">
    <property type="term" value="F:metal ion binding"/>
    <property type="evidence" value="ECO:0007669"/>
    <property type="project" value="UniProtKB-KW"/>
</dbReference>
<evidence type="ECO:0000256" key="6">
    <source>
        <dbReference type="ARBA" id="ARBA00022723"/>
    </source>
</evidence>
<dbReference type="AlphaFoldDB" id="A0AA38Y982"/>
<evidence type="ECO:0000256" key="3">
    <source>
        <dbReference type="ARBA" id="ARBA00001964"/>
    </source>
</evidence>
<dbReference type="CDD" id="cd02012">
    <property type="entry name" value="TPP_TK"/>
    <property type="match status" value="1"/>
</dbReference>
<keyword evidence="12" id="KW-1185">Reference proteome</keyword>
<evidence type="ECO:0000256" key="9">
    <source>
        <dbReference type="SAM" id="MobiDB-lite"/>
    </source>
</evidence>
<dbReference type="SUPFAM" id="SSF52518">
    <property type="entry name" value="Thiamin diphosphate-binding fold (THDP-binding)"/>
    <property type="match status" value="2"/>
</dbReference>
<evidence type="ECO:0000256" key="7">
    <source>
        <dbReference type="ARBA" id="ARBA00022842"/>
    </source>
</evidence>
<dbReference type="Pfam" id="PF22613">
    <property type="entry name" value="Transketolase_C_1"/>
    <property type="match status" value="1"/>
</dbReference>
<evidence type="ECO:0000256" key="5">
    <source>
        <dbReference type="ARBA" id="ARBA00022679"/>
    </source>
</evidence>
<dbReference type="InterPro" id="IPR009014">
    <property type="entry name" value="Transketo_C/PFOR_II"/>
</dbReference>
<dbReference type="Gene3D" id="3.40.50.970">
    <property type="match status" value="2"/>
</dbReference>
<dbReference type="InterPro" id="IPR005475">
    <property type="entry name" value="Transketolase-like_Pyr-bd"/>
</dbReference>
<keyword evidence="7" id="KW-0460">Magnesium</keyword>
<evidence type="ECO:0000256" key="1">
    <source>
        <dbReference type="ARBA" id="ARBA00001941"/>
    </source>
</evidence>
<dbReference type="SMART" id="SM00861">
    <property type="entry name" value="Transket_pyr"/>
    <property type="match status" value="1"/>
</dbReference>
<dbReference type="Pfam" id="PF00456">
    <property type="entry name" value="Transketolase_N"/>
    <property type="match status" value="1"/>
</dbReference>
<dbReference type="PANTHER" id="PTHR43522">
    <property type="entry name" value="TRANSKETOLASE"/>
    <property type="match status" value="1"/>
</dbReference>
<name>A0AA38Y982_9EURO</name>
<dbReference type="InterPro" id="IPR055152">
    <property type="entry name" value="Transketolase-like_C_2"/>
</dbReference>
<dbReference type="CDD" id="cd07033">
    <property type="entry name" value="TPP_PYR_DXS_TK_like"/>
    <property type="match status" value="1"/>
</dbReference>
<keyword evidence="5" id="KW-0808">Transferase</keyword>
<dbReference type="InterPro" id="IPR005474">
    <property type="entry name" value="Transketolase_N"/>
</dbReference>
<proteinExistence type="inferred from homology"/>
<gene>
    <name evidence="11" type="ORF">H2204_004297</name>
</gene>
<comment type="similarity">
    <text evidence="4">Belongs to the transketolase family.</text>
</comment>
<evidence type="ECO:0000313" key="11">
    <source>
        <dbReference type="EMBL" id="KAJ9638527.1"/>
    </source>
</evidence>
<dbReference type="Pfam" id="PF02779">
    <property type="entry name" value="Transket_pyr"/>
    <property type="match status" value="1"/>
</dbReference>
<evidence type="ECO:0000259" key="10">
    <source>
        <dbReference type="SMART" id="SM00861"/>
    </source>
</evidence>
<dbReference type="InterPro" id="IPR020826">
    <property type="entry name" value="Transketolase_BS"/>
</dbReference>
<comment type="caution">
    <text evidence="11">The sequence shown here is derived from an EMBL/GenBank/DDBJ whole genome shotgun (WGS) entry which is preliminary data.</text>
</comment>
<dbReference type="SUPFAM" id="SSF52922">
    <property type="entry name" value="TK C-terminal domain-like"/>
    <property type="match status" value="1"/>
</dbReference>
<dbReference type="Proteomes" id="UP001172681">
    <property type="component" value="Unassembled WGS sequence"/>
</dbReference>
<dbReference type="GO" id="GO:0005634">
    <property type="term" value="C:nucleus"/>
    <property type="evidence" value="ECO:0007669"/>
    <property type="project" value="TreeGrafter"/>
</dbReference>